<dbReference type="PRINTS" id="PR00360">
    <property type="entry name" value="C2DOMAIN"/>
</dbReference>
<feature type="domain" description="C2" evidence="7">
    <location>
        <begin position="447"/>
        <end position="564"/>
    </location>
</feature>
<dbReference type="GO" id="GO:0016020">
    <property type="term" value="C:membrane"/>
    <property type="evidence" value="ECO:0007669"/>
    <property type="project" value="UniProtKB-SubCell"/>
</dbReference>
<dbReference type="Gene3D" id="2.60.40.150">
    <property type="entry name" value="C2 domain"/>
    <property type="match status" value="2"/>
</dbReference>
<evidence type="ECO:0000259" key="8">
    <source>
        <dbReference type="PROSITE" id="PS51847"/>
    </source>
</evidence>
<feature type="transmembrane region" description="Helical" evidence="6">
    <location>
        <begin position="7"/>
        <end position="28"/>
    </location>
</feature>
<keyword evidence="6" id="KW-1133">Transmembrane helix</keyword>
<dbReference type="AlphaFoldDB" id="A0A438H6N5"/>
<keyword evidence="2" id="KW-0813">Transport</keyword>
<gene>
    <name evidence="9" type="primary">SYT3_5</name>
    <name evidence="9" type="ORF">CK203_044784</name>
</gene>
<evidence type="ECO:0000256" key="6">
    <source>
        <dbReference type="SAM" id="Phobius"/>
    </source>
</evidence>
<proteinExistence type="predicted"/>
<comment type="subcellular location">
    <subcellularLocation>
        <location evidence="1">Membrane</location>
    </subcellularLocation>
</comment>
<sequence length="636" mass="72125">MGFVSALLGIIGFGVGIPFGLVLGYFIFIHNEPQDVKVPIIRPLHDLDSDSLLDLLDEMPLWVKTPDYDRADWLNKFIFDMWPYLDKAICGIIRSTTEPIFAEYIGKFQIKSIDFETLSLGTLSPIVHGKYSSISIKAQETNEVNELILEPAIRWAGNPNIILVLKLLSLRITLQVRRAFNLRSSSVDEDCPQKPDENNKTEFLPFSFHVNGLTNIYGASNSFETSSTNFPLFCQCGSIFDGEDFGLKLLGGDIMAIPGLYQFIQKTIRRQVASLYLWPQTLEMPILDALVAPIKKPVGLLHVKVVRARKLLKMDILGASDPYVKLSLSGERLPAKKTSIKMKTLDPEWNEDFKLIVKDPKSQVLQLHVYDWEKVGMHDKLGMQVVPLRLLTPNMTKQFTLDLLKNTNPNDPHNKKYRGKIVVEMTFNPFKEDSERFSGLLNEHMRNDSGGERATEDVPSSGAGLLLVVIQGAEHVEGKHHNNPYAIILFKGERKNTKLIKKTRDPCWNEEFEFMLEEAPVKEKIHIEVMSKRKGFGFSFKESLGHVDIDLIDVVHNGHINKKYNLIRSKHGVIHVGLRWKSAELRHHFEGHVACRPWTALHISSLGASFFIRAKAFIFKDGPEIQHAIIFPGVDN</sequence>
<accession>A0A438H6N5</accession>
<evidence type="ECO:0000313" key="10">
    <source>
        <dbReference type="Proteomes" id="UP000288805"/>
    </source>
</evidence>
<dbReference type="InterPro" id="IPR031468">
    <property type="entry name" value="SMP_LBD"/>
</dbReference>
<dbReference type="PROSITE" id="PS50004">
    <property type="entry name" value="C2"/>
    <property type="match status" value="2"/>
</dbReference>
<dbReference type="CDD" id="cd00030">
    <property type="entry name" value="C2"/>
    <property type="match status" value="2"/>
</dbReference>
<dbReference type="Proteomes" id="UP000288805">
    <property type="component" value="Unassembled WGS sequence"/>
</dbReference>
<evidence type="ECO:0000259" key="7">
    <source>
        <dbReference type="PROSITE" id="PS50004"/>
    </source>
</evidence>
<feature type="domain" description="C2" evidence="7">
    <location>
        <begin position="278"/>
        <end position="401"/>
    </location>
</feature>
<dbReference type="GO" id="GO:0008289">
    <property type="term" value="F:lipid binding"/>
    <property type="evidence" value="ECO:0007669"/>
    <property type="project" value="UniProtKB-KW"/>
</dbReference>
<reference evidence="9 10" key="1">
    <citation type="journal article" date="2018" name="PLoS Genet.">
        <title>Population sequencing reveals clonal diversity and ancestral inbreeding in the grapevine cultivar Chardonnay.</title>
        <authorList>
            <person name="Roach M.J."/>
            <person name="Johnson D.L."/>
            <person name="Bohlmann J."/>
            <person name="van Vuuren H.J."/>
            <person name="Jones S.J."/>
            <person name="Pretorius I.S."/>
            <person name="Schmidt S.A."/>
            <person name="Borneman A.R."/>
        </authorList>
    </citation>
    <scope>NUCLEOTIDE SEQUENCE [LARGE SCALE GENOMIC DNA]</scope>
    <source>
        <strain evidence="10">cv. Chardonnay</strain>
        <tissue evidence="9">Leaf</tissue>
    </source>
</reference>
<organism evidence="9 10">
    <name type="scientific">Vitis vinifera</name>
    <name type="common">Grape</name>
    <dbReference type="NCBI Taxonomy" id="29760"/>
    <lineage>
        <taxon>Eukaryota</taxon>
        <taxon>Viridiplantae</taxon>
        <taxon>Streptophyta</taxon>
        <taxon>Embryophyta</taxon>
        <taxon>Tracheophyta</taxon>
        <taxon>Spermatophyta</taxon>
        <taxon>Magnoliopsida</taxon>
        <taxon>eudicotyledons</taxon>
        <taxon>Gunneridae</taxon>
        <taxon>Pentapetalae</taxon>
        <taxon>rosids</taxon>
        <taxon>Vitales</taxon>
        <taxon>Vitaceae</taxon>
        <taxon>Viteae</taxon>
        <taxon>Vitis</taxon>
    </lineage>
</organism>
<name>A0A438H6N5_VITVI</name>
<dbReference type="InterPro" id="IPR000008">
    <property type="entry name" value="C2_dom"/>
</dbReference>
<feature type="domain" description="SMP-LTD" evidence="8">
    <location>
        <begin position="67"/>
        <end position="287"/>
    </location>
</feature>
<dbReference type="PANTHER" id="PTHR10774">
    <property type="entry name" value="EXTENDED SYNAPTOTAGMIN-RELATED"/>
    <property type="match status" value="1"/>
</dbReference>
<comment type="caution">
    <text evidence="9">The sequence shown here is derived from an EMBL/GenBank/DDBJ whole genome shotgun (WGS) entry which is preliminary data.</text>
</comment>
<dbReference type="CDD" id="cd21677">
    <property type="entry name" value="SMP_SYT"/>
    <property type="match status" value="1"/>
</dbReference>
<keyword evidence="6" id="KW-0812">Transmembrane</keyword>
<dbReference type="FunFam" id="2.60.40.150:FF:000102">
    <property type="entry name" value="Synaptotagmin-2 isoform A"/>
    <property type="match status" value="1"/>
</dbReference>
<evidence type="ECO:0000256" key="3">
    <source>
        <dbReference type="ARBA" id="ARBA00023055"/>
    </source>
</evidence>
<evidence type="ECO:0000256" key="4">
    <source>
        <dbReference type="ARBA" id="ARBA00023121"/>
    </source>
</evidence>
<evidence type="ECO:0000256" key="1">
    <source>
        <dbReference type="ARBA" id="ARBA00004370"/>
    </source>
</evidence>
<dbReference type="PROSITE" id="PS51847">
    <property type="entry name" value="SMP"/>
    <property type="match status" value="1"/>
</dbReference>
<keyword evidence="4" id="KW-0446">Lipid-binding</keyword>
<evidence type="ECO:0000256" key="5">
    <source>
        <dbReference type="ARBA" id="ARBA00023136"/>
    </source>
</evidence>
<dbReference type="GO" id="GO:0006869">
    <property type="term" value="P:lipid transport"/>
    <property type="evidence" value="ECO:0007669"/>
    <property type="project" value="UniProtKB-KW"/>
</dbReference>
<protein>
    <submittedName>
        <fullName evidence="9">Synaptotagmin-3</fullName>
    </submittedName>
</protein>
<evidence type="ECO:0000313" key="9">
    <source>
        <dbReference type="EMBL" id="RVW80220.1"/>
    </source>
</evidence>
<evidence type="ECO:0000256" key="2">
    <source>
        <dbReference type="ARBA" id="ARBA00022448"/>
    </source>
</evidence>
<keyword evidence="3" id="KW-0445">Lipid transport</keyword>
<dbReference type="PANTHER" id="PTHR10774:SF217">
    <property type="entry name" value="OS06G0685300 PROTEIN"/>
    <property type="match status" value="1"/>
</dbReference>
<dbReference type="SMART" id="SM00239">
    <property type="entry name" value="C2"/>
    <property type="match status" value="2"/>
</dbReference>
<dbReference type="SUPFAM" id="SSF49562">
    <property type="entry name" value="C2 domain (Calcium/lipid-binding domain, CaLB)"/>
    <property type="match status" value="2"/>
</dbReference>
<keyword evidence="5 6" id="KW-0472">Membrane</keyword>
<dbReference type="InterPro" id="IPR045050">
    <property type="entry name" value="Synaptotagmin_plant"/>
</dbReference>
<dbReference type="InterPro" id="IPR035892">
    <property type="entry name" value="C2_domain_sf"/>
</dbReference>
<dbReference type="EMBL" id="QGNW01000268">
    <property type="protein sequence ID" value="RVW80220.1"/>
    <property type="molecule type" value="Genomic_DNA"/>
</dbReference>
<dbReference type="Pfam" id="PF00168">
    <property type="entry name" value="C2"/>
    <property type="match status" value="2"/>
</dbReference>